<dbReference type="SUPFAM" id="SSF49265">
    <property type="entry name" value="Fibronectin type III"/>
    <property type="match status" value="1"/>
</dbReference>
<evidence type="ECO:0000313" key="3">
    <source>
        <dbReference type="Proteomes" id="UP000683360"/>
    </source>
</evidence>
<dbReference type="OrthoDB" id="8954335at2759"/>
<accession>A0A8S3S3X9</accession>
<dbReference type="SUPFAM" id="SSF52540">
    <property type="entry name" value="P-loop containing nucleoside triphosphate hydrolases"/>
    <property type="match status" value="1"/>
</dbReference>
<dbReference type="AlphaFoldDB" id="A0A8S3S3X9"/>
<gene>
    <name evidence="2" type="ORF">MEDL_29699</name>
</gene>
<keyword evidence="3" id="KW-1185">Reference proteome</keyword>
<dbReference type="PROSITE" id="PS50853">
    <property type="entry name" value="FN3"/>
    <property type="match status" value="1"/>
</dbReference>
<evidence type="ECO:0000313" key="2">
    <source>
        <dbReference type="EMBL" id="CAG2215963.1"/>
    </source>
</evidence>
<dbReference type="InterPro" id="IPR013783">
    <property type="entry name" value="Ig-like_fold"/>
</dbReference>
<proteinExistence type="predicted"/>
<sequence>MEVQGITSSSISLSWKRREGAYTYSVKYREVDRGVQETFKVKNTLENQIILRNLKCNTLYEIKVYIEDTNGDESYLDKIEQETRESFAIQLTEKANKIIDEVISVYQLCVKGRQLGANKNIKVYEYFSEIYNSEERTLLVVGASGSGKSTMINAIVNFVADVSFTERFRFKIAEEKCQTRSSKGANRANVTCYRIRHHEGFRIGYNLNMIEVPELDDLSLKNGNYLYVIQQLIDLLGSGEIKFIHAACLVVPSFSRLTNEQKCIFENIVSIFEKTSIISFL</sequence>
<dbReference type="EMBL" id="CAJPWZ010001460">
    <property type="protein sequence ID" value="CAG2215963.1"/>
    <property type="molecule type" value="Genomic_DNA"/>
</dbReference>
<reference evidence="2" key="1">
    <citation type="submission" date="2021-03" db="EMBL/GenBank/DDBJ databases">
        <authorList>
            <person name="Bekaert M."/>
        </authorList>
    </citation>
    <scope>NUCLEOTIDE SEQUENCE</scope>
</reference>
<dbReference type="PANTHER" id="PTHR32046">
    <property type="entry name" value="G DOMAIN-CONTAINING PROTEIN"/>
    <property type="match status" value="1"/>
</dbReference>
<evidence type="ECO:0000259" key="1">
    <source>
        <dbReference type="PROSITE" id="PS50853"/>
    </source>
</evidence>
<comment type="caution">
    <text evidence="2">The sequence shown here is derived from an EMBL/GenBank/DDBJ whole genome shotgun (WGS) entry which is preliminary data.</text>
</comment>
<name>A0A8S3S3X9_MYTED</name>
<dbReference type="PANTHER" id="PTHR32046:SF14">
    <property type="match status" value="1"/>
</dbReference>
<feature type="domain" description="Fibronectin type-III" evidence="1">
    <location>
        <begin position="1"/>
        <end position="86"/>
    </location>
</feature>
<dbReference type="Gene3D" id="2.60.40.10">
    <property type="entry name" value="Immunoglobulins"/>
    <property type="match status" value="1"/>
</dbReference>
<dbReference type="CDD" id="cd00063">
    <property type="entry name" value="FN3"/>
    <property type="match status" value="1"/>
</dbReference>
<organism evidence="2 3">
    <name type="scientific">Mytilus edulis</name>
    <name type="common">Blue mussel</name>
    <dbReference type="NCBI Taxonomy" id="6550"/>
    <lineage>
        <taxon>Eukaryota</taxon>
        <taxon>Metazoa</taxon>
        <taxon>Spiralia</taxon>
        <taxon>Lophotrochozoa</taxon>
        <taxon>Mollusca</taxon>
        <taxon>Bivalvia</taxon>
        <taxon>Autobranchia</taxon>
        <taxon>Pteriomorphia</taxon>
        <taxon>Mytilida</taxon>
        <taxon>Mytiloidea</taxon>
        <taxon>Mytilidae</taxon>
        <taxon>Mytilinae</taxon>
        <taxon>Mytilus</taxon>
    </lineage>
</organism>
<dbReference type="InterPro" id="IPR003961">
    <property type="entry name" value="FN3_dom"/>
</dbReference>
<protein>
    <recommendedName>
        <fullName evidence="1">Fibronectin type-III domain-containing protein</fullName>
    </recommendedName>
</protein>
<dbReference type="Pfam" id="PF00041">
    <property type="entry name" value="fn3"/>
    <property type="match status" value="1"/>
</dbReference>
<dbReference type="InterPro" id="IPR036116">
    <property type="entry name" value="FN3_sf"/>
</dbReference>
<dbReference type="Gene3D" id="3.40.50.300">
    <property type="entry name" value="P-loop containing nucleotide triphosphate hydrolases"/>
    <property type="match status" value="1"/>
</dbReference>
<dbReference type="InterPro" id="IPR027417">
    <property type="entry name" value="P-loop_NTPase"/>
</dbReference>
<dbReference type="Proteomes" id="UP000683360">
    <property type="component" value="Unassembled WGS sequence"/>
</dbReference>